<proteinExistence type="predicted"/>
<evidence type="ECO:0000313" key="1">
    <source>
        <dbReference type="EMBL" id="VTP66623.1"/>
    </source>
</evidence>
<dbReference type="Proteomes" id="UP000307968">
    <property type="component" value="Chromosome"/>
</dbReference>
<dbReference type="EMBL" id="LR590463">
    <property type="protein sequence ID" value="VTP66623.1"/>
    <property type="molecule type" value="Genomic_DNA"/>
</dbReference>
<accession>A0A4V6JI51</accession>
<protein>
    <submittedName>
        <fullName evidence="1">Uncharacterized protein</fullName>
    </submittedName>
</protein>
<evidence type="ECO:0000313" key="2">
    <source>
        <dbReference type="Proteomes" id="UP000307968"/>
    </source>
</evidence>
<organism evidence="1 2">
    <name type="scientific">Serratia rubidaea</name>
    <name type="common">Serratia marinorubra</name>
    <dbReference type="NCBI Taxonomy" id="61652"/>
    <lineage>
        <taxon>Bacteria</taxon>
        <taxon>Pseudomonadati</taxon>
        <taxon>Pseudomonadota</taxon>
        <taxon>Gammaproteobacteria</taxon>
        <taxon>Enterobacterales</taxon>
        <taxon>Yersiniaceae</taxon>
        <taxon>Serratia</taxon>
    </lineage>
</organism>
<sequence>MSQVDNKAGVKPQDIAMADWVESRIARFEGRKYDWNALKFQADFDPKYRRAQMRYIGTGAPAWRATPIPCRPATSLSPPWCCRRSAKAAAPA</sequence>
<name>A0A4V6JI51_SERRU</name>
<gene>
    <name evidence="1" type="ORF">NCTC12971_04695</name>
</gene>
<dbReference type="AlphaFoldDB" id="A0A4V6JI51"/>
<reference evidence="1 2" key="1">
    <citation type="submission" date="2019-05" db="EMBL/GenBank/DDBJ databases">
        <authorList>
            <consortium name="Pathogen Informatics"/>
        </authorList>
    </citation>
    <scope>NUCLEOTIDE SEQUENCE [LARGE SCALE GENOMIC DNA]</scope>
    <source>
        <strain evidence="1 2">NCTC12971</strain>
    </source>
</reference>